<evidence type="ECO:0000313" key="8">
    <source>
        <dbReference type="Proteomes" id="UP000434172"/>
    </source>
</evidence>
<evidence type="ECO:0000256" key="2">
    <source>
        <dbReference type="ARBA" id="ARBA00023015"/>
    </source>
</evidence>
<feature type="region of interest" description="Disordered" evidence="5">
    <location>
        <begin position="194"/>
        <end position="285"/>
    </location>
</feature>
<dbReference type="Pfam" id="PF00170">
    <property type="entry name" value="bZIP_1"/>
    <property type="match status" value="1"/>
</dbReference>
<dbReference type="OrthoDB" id="295274at2759"/>
<dbReference type="AlphaFoldDB" id="A0A8H3WNA1"/>
<feature type="non-terminal residue" evidence="7">
    <location>
        <position position="1"/>
    </location>
</feature>
<dbReference type="Pfam" id="PF07716">
    <property type="entry name" value="bZIP_2"/>
    <property type="match status" value="1"/>
</dbReference>
<dbReference type="PROSITE" id="PS50217">
    <property type="entry name" value="BZIP"/>
    <property type="match status" value="2"/>
</dbReference>
<dbReference type="InterPro" id="IPR051027">
    <property type="entry name" value="bZIP_transcription_factors"/>
</dbReference>
<dbReference type="PROSITE" id="PS00036">
    <property type="entry name" value="BZIP_BASIC"/>
    <property type="match status" value="2"/>
</dbReference>
<proteinExistence type="predicted"/>
<dbReference type="CDD" id="cd14687">
    <property type="entry name" value="bZIP_ATF2"/>
    <property type="match status" value="2"/>
</dbReference>
<feature type="compositionally biased region" description="Basic and acidic residues" evidence="5">
    <location>
        <begin position="194"/>
        <end position="205"/>
    </location>
</feature>
<keyword evidence="8" id="KW-1185">Reference proteome</keyword>
<protein>
    <submittedName>
        <fullName evidence="7">Transcription factor atf21</fullName>
    </submittedName>
</protein>
<dbReference type="InterPro" id="IPR004827">
    <property type="entry name" value="bZIP"/>
</dbReference>
<dbReference type="EMBL" id="WOWK01000010">
    <property type="protein sequence ID" value="KAF0329705.1"/>
    <property type="molecule type" value="Genomic_DNA"/>
</dbReference>
<name>A0A8H3WNA1_9PEZI</name>
<comment type="caution">
    <text evidence="7">The sequence shown here is derived from an EMBL/GenBank/DDBJ whole genome shotgun (WGS) entry which is preliminary data.</text>
</comment>
<evidence type="ECO:0000313" key="7">
    <source>
        <dbReference type="EMBL" id="KAF0329705.1"/>
    </source>
</evidence>
<feature type="compositionally biased region" description="Low complexity" evidence="5">
    <location>
        <begin position="213"/>
        <end position="227"/>
    </location>
</feature>
<sequence>LVYLANTTENSTVVTWPSHSTFAVLTKSPSLGGLFLKGPAILQARPWAGVTQFRVPSQSTTEEQDTMASSGYPCPPDMHDNTAMFTPMPSCPSPPDQNGWLFPAEESQFQQWLGLDDHMVEPMYAENGPVDFISPSQLGAEAQDLESSHFGMSAEHTTAIWAAQADNWPPFQYENSQQPLVSLAYTYKGESWHAPEAHSQPEPHSRAKKLTKTTKTTTNSKSRTPSSAAEQSYKRAKIGAGGKPSPSSSISSDDKVTTIDDDSVDEGEQSESWRPGSRQKYRAKNREAAKRCRVKTKRYEEDLAVKSREIEQQRMYLDECVTVLRSEVLALKNEILQHSDCDCELIQRYIAKAAGAVSAGAAPARHRDMAHSKHLDSAAMMDTRDISLHLYPTLPELDDCLSPTNDYSCRRWSPWNSEMSEYLQNSNVPAGVPYSSQWEIEVQGNPAFRTEGTDQSYGIASWAPPSNTWPGHLGQVHPCFTATNSIQSHWSTTACSAPAAIAAWQTPLGMQGPPAREAKLERPPTKTTKPRASSSATRQPLKKAKVGPPTGRACAPSSTSPKNETETMENDNNEDEESSPSPSGPERKKSHRVKNRAAAKRCREKTKQYELDLAAKEQEVTQQRIYLDACVTALRNEVLSLKDQILQHGDCDCDVIQGYIARAAGGVGGRTT</sequence>
<keyword evidence="4" id="KW-0539">Nucleus</keyword>
<feature type="region of interest" description="Disordered" evidence="5">
    <location>
        <begin position="508"/>
        <end position="601"/>
    </location>
</feature>
<comment type="subcellular location">
    <subcellularLocation>
        <location evidence="1">Nucleus</location>
    </subcellularLocation>
</comment>
<dbReference type="PANTHER" id="PTHR19304">
    <property type="entry name" value="CYCLIC-AMP RESPONSE ELEMENT BINDING PROTEIN"/>
    <property type="match status" value="1"/>
</dbReference>
<evidence type="ECO:0000256" key="5">
    <source>
        <dbReference type="SAM" id="MobiDB-lite"/>
    </source>
</evidence>
<reference evidence="7 8" key="1">
    <citation type="submission" date="2019-12" db="EMBL/GenBank/DDBJ databases">
        <title>A genome sequence resource for the geographically widespread anthracnose pathogen Colletotrichum asianum.</title>
        <authorList>
            <person name="Meng Y."/>
        </authorList>
    </citation>
    <scope>NUCLEOTIDE SEQUENCE [LARGE SCALE GENOMIC DNA]</scope>
    <source>
        <strain evidence="7 8">ICMP 18580</strain>
    </source>
</reference>
<dbReference type="SUPFAM" id="SSF57959">
    <property type="entry name" value="Leucine zipper domain"/>
    <property type="match status" value="2"/>
</dbReference>
<feature type="compositionally biased region" description="Acidic residues" evidence="5">
    <location>
        <begin position="566"/>
        <end position="578"/>
    </location>
</feature>
<evidence type="ECO:0000256" key="4">
    <source>
        <dbReference type="ARBA" id="ARBA00023242"/>
    </source>
</evidence>
<evidence type="ECO:0000259" key="6">
    <source>
        <dbReference type="PROSITE" id="PS50217"/>
    </source>
</evidence>
<feature type="compositionally biased region" description="Acidic residues" evidence="5">
    <location>
        <begin position="259"/>
        <end position="269"/>
    </location>
</feature>
<feature type="domain" description="BZIP" evidence="6">
    <location>
        <begin position="585"/>
        <end position="648"/>
    </location>
</feature>
<evidence type="ECO:0000256" key="3">
    <source>
        <dbReference type="ARBA" id="ARBA00023163"/>
    </source>
</evidence>
<organism evidence="7 8">
    <name type="scientific">Colletotrichum asianum</name>
    <dbReference type="NCBI Taxonomy" id="702518"/>
    <lineage>
        <taxon>Eukaryota</taxon>
        <taxon>Fungi</taxon>
        <taxon>Dikarya</taxon>
        <taxon>Ascomycota</taxon>
        <taxon>Pezizomycotina</taxon>
        <taxon>Sordariomycetes</taxon>
        <taxon>Hypocreomycetidae</taxon>
        <taxon>Glomerellales</taxon>
        <taxon>Glomerellaceae</taxon>
        <taxon>Colletotrichum</taxon>
        <taxon>Colletotrichum gloeosporioides species complex</taxon>
    </lineage>
</organism>
<feature type="compositionally biased region" description="Basic residues" evidence="5">
    <location>
        <begin position="588"/>
        <end position="601"/>
    </location>
</feature>
<dbReference type="SMART" id="SM00338">
    <property type="entry name" value="BRLZ"/>
    <property type="match status" value="2"/>
</dbReference>
<dbReference type="Proteomes" id="UP000434172">
    <property type="component" value="Unassembled WGS sequence"/>
</dbReference>
<dbReference type="Gene3D" id="1.20.5.170">
    <property type="match status" value="2"/>
</dbReference>
<evidence type="ECO:0000256" key="1">
    <source>
        <dbReference type="ARBA" id="ARBA00004123"/>
    </source>
</evidence>
<dbReference type="InterPro" id="IPR046347">
    <property type="entry name" value="bZIP_sf"/>
</dbReference>
<dbReference type="GO" id="GO:0005634">
    <property type="term" value="C:nucleus"/>
    <property type="evidence" value="ECO:0007669"/>
    <property type="project" value="UniProtKB-SubCell"/>
</dbReference>
<feature type="domain" description="BZIP" evidence="6">
    <location>
        <begin position="278"/>
        <end position="338"/>
    </location>
</feature>
<dbReference type="GO" id="GO:0003700">
    <property type="term" value="F:DNA-binding transcription factor activity"/>
    <property type="evidence" value="ECO:0007669"/>
    <property type="project" value="InterPro"/>
</dbReference>
<keyword evidence="2" id="KW-0805">Transcription regulation</keyword>
<feature type="compositionally biased region" description="Polar residues" evidence="5">
    <location>
        <begin position="525"/>
        <end position="538"/>
    </location>
</feature>
<accession>A0A8H3WNA1</accession>
<gene>
    <name evidence="7" type="ORF">GQ607_002878</name>
</gene>
<keyword evidence="3" id="KW-0804">Transcription</keyword>